<dbReference type="Proteomes" id="UP000269221">
    <property type="component" value="Unassembled WGS sequence"/>
</dbReference>
<name>A0A3M0KQ17_HIRRU</name>
<organism evidence="1 2">
    <name type="scientific">Hirundo rustica rustica</name>
    <dbReference type="NCBI Taxonomy" id="333673"/>
    <lineage>
        <taxon>Eukaryota</taxon>
        <taxon>Metazoa</taxon>
        <taxon>Chordata</taxon>
        <taxon>Craniata</taxon>
        <taxon>Vertebrata</taxon>
        <taxon>Euteleostomi</taxon>
        <taxon>Archelosauria</taxon>
        <taxon>Archosauria</taxon>
        <taxon>Dinosauria</taxon>
        <taxon>Saurischia</taxon>
        <taxon>Theropoda</taxon>
        <taxon>Coelurosauria</taxon>
        <taxon>Aves</taxon>
        <taxon>Neognathae</taxon>
        <taxon>Neoaves</taxon>
        <taxon>Telluraves</taxon>
        <taxon>Australaves</taxon>
        <taxon>Passeriformes</taxon>
        <taxon>Sylvioidea</taxon>
        <taxon>Hirundinidae</taxon>
        <taxon>Hirundo</taxon>
    </lineage>
</organism>
<dbReference type="OrthoDB" id="244107at2759"/>
<dbReference type="EMBL" id="QRBI01000106">
    <property type="protein sequence ID" value="RMC13424.1"/>
    <property type="molecule type" value="Genomic_DNA"/>
</dbReference>
<evidence type="ECO:0000313" key="2">
    <source>
        <dbReference type="Proteomes" id="UP000269221"/>
    </source>
</evidence>
<gene>
    <name evidence="1" type="ORF">DUI87_10962</name>
</gene>
<proteinExistence type="predicted"/>
<reference evidence="1 2" key="1">
    <citation type="submission" date="2018-07" db="EMBL/GenBank/DDBJ databases">
        <title>A high quality draft genome assembly of the barn swallow (H. rustica rustica).</title>
        <authorList>
            <person name="Formenti G."/>
            <person name="Chiara M."/>
            <person name="Poveda L."/>
            <person name="Francoijs K.-J."/>
            <person name="Bonisoli-Alquati A."/>
            <person name="Canova L."/>
            <person name="Gianfranceschi L."/>
            <person name="Horner D.S."/>
            <person name="Saino N."/>
        </authorList>
    </citation>
    <scope>NUCLEOTIDE SEQUENCE [LARGE SCALE GENOMIC DNA]</scope>
    <source>
        <strain evidence="1">Chelidonia</strain>
        <tissue evidence="1">Blood</tissue>
    </source>
</reference>
<comment type="caution">
    <text evidence="1">The sequence shown here is derived from an EMBL/GenBank/DDBJ whole genome shotgun (WGS) entry which is preliminary data.</text>
</comment>
<accession>A0A3M0KQ17</accession>
<evidence type="ECO:0000313" key="1">
    <source>
        <dbReference type="EMBL" id="RMC13424.1"/>
    </source>
</evidence>
<sequence>MESGQASGQLPTKGEEQQAQLDVTCLSLAKGKKEKTYLKEIKGFYMCRKPFPWTEIKANVPLGSGPGFQTPLSRSLTLQGSQMNALDSNSQTPIQLLFTPLFCVAGKKTGEGETTCIEVMRQNKDKRQVPVTVMDRTNSDLGN</sequence>
<protein>
    <submittedName>
        <fullName evidence="1">Uncharacterized protein</fullName>
    </submittedName>
</protein>
<keyword evidence="2" id="KW-1185">Reference proteome</keyword>
<dbReference type="AlphaFoldDB" id="A0A3M0KQ17"/>